<protein>
    <submittedName>
        <fullName evidence="1">Lipocalin family protein</fullName>
    </submittedName>
</protein>
<keyword evidence="2" id="KW-1185">Reference proteome</keyword>
<evidence type="ECO:0000313" key="2">
    <source>
        <dbReference type="Proteomes" id="UP000502665"/>
    </source>
</evidence>
<proteinExistence type="predicted"/>
<reference evidence="1" key="1">
    <citation type="submission" date="2020-03" db="EMBL/GenBank/DDBJ databases">
        <title>Molecular networking-based the target discovery of potent antiproliferative macrolactams: 5/6/7/16 polycyclic ansamycins and glycosylated trienomycin from Streptomyces cacaoi subsp. asoensis.</title>
        <authorList>
            <person name="Liu L.-L."/>
        </authorList>
    </citation>
    <scope>NUCLEOTIDE SEQUENCE [LARGE SCALE GENOMIC DNA]</scope>
    <source>
        <strain evidence="1">H2S5</strain>
    </source>
</reference>
<gene>
    <name evidence="1" type="ORF">G9272_05420</name>
</gene>
<organism evidence="1 2">
    <name type="scientific">Streptomyces asoensis</name>
    <dbReference type="NCBI Taxonomy" id="249586"/>
    <lineage>
        <taxon>Bacteria</taxon>
        <taxon>Bacillati</taxon>
        <taxon>Actinomycetota</taxon>
        <taxon>Actinomycetes</taxon>
        <taxon>Kitasatosporales</taxon>
        <taxon>Streptomycetaceae</taxon>
        <taxon>Streptomyces</taxon>
    </lineage>
</organism>
<dbReference type="Proteomes" id="UP000502665">
    <property type="component" value="Chromosome"/>
</dbReference>
<dbReference type="Gene3D" id="2.40.370.10">
    <property type="entry name" value="AttH-like domain"/>
    <property type="match status" value="1"/>
</dbReference>
<dbReference type="EMBL" id="CP049838">
    <property type="protein sequence ID" value="QJS98902.1"/>
    <property type="molecule type" value="Genomic_DNA"/>
</dbReference>
<name>A0A6M4WRK3_9ACTN</name>
<dbReference type="SUPFAM" id="SSF159245">
    <property type="entry name" value="AttH-like"/>
    <property type="match status" value="1"/>
</dbReference>
<sequence>MTVTPDLVDQELNLLSPVGAVHWEGSVSVRGEIAGSPVTGIGYTEIHPPRPT</sequence>
<dbReference type="AlphaFoldDB" id="A0A6M4WRK3"/>
<dbReference type="InterPro" id="IPR023374">
    <property type="entry name" value="AttH-like_dom_sf"/>
</dbReference>
<accession>A0A6M4WRK3</accession>
<evidence type="ECO:0000313" key="1">
    <source>
        <dbReference type="EMBL" id="QJS98902.1"/>
    </source>
</evidence>